<sequence length="183" mass="20715">MRNSNSLIGFRVDASDSIGFGHVVRCLALAEYMLDYGHDVVFITRDLDKVKRATGDRYTIMEIENDSADSILSKVHPRVMVIDLREGGEQLSEELISRVSNVVLISDFPRYVPPLIDIYCFPTFIPLDIEIPASVKVFGGGKYILLRREIINYIGRSSEVRKDVENITVILGGGYRKRDEMEV</sequence>
<dbReference type="Gene3D" id="3.40.50.11190">
    <property type="match status" value="1"/>
</dbReference>
<comment type="caution">
    <text evidence="1">The sequence shown here is derived from an EMBL/GenBank/DDBJ whole genome shotgun (WGS) entry which is preliminary data.</text>
</comment>
<evidence type="ECO:0000313" key="1">
    <source>
        <dbReference type="EMBL" id="OQX90180.1"/>
    </source>
</evidence>
<feature type="non-terminal residue" evidence="1">
    <location>
        <position position="183"/>
    </location>
</feature>
<reference evidence="2" key="1">
    <citation type="submission" date="2017-03" db="EMBL/GenBank/DDBJ databases">
        <title>Novel pathways for hydrocarbon cycling and metabolic interdependencies in hydrothermal sediment communities.</title>
        <authorList>
            <person name="Dombrowski N."/>
            <person name="Seitz K."/>
            <person name="Teske A."/>
            <person name="Baker B."/>
        </authorList>
    </citation>
    <scope>NUCLEOTIDE SEQUENCE [LARGE SCALE GENOMIC DNA]</scope>
</reference>
<evidence type="ECO:0008006" key="3">
    <source>
        <dbReference type="Google" id="ProtNLM"/>
    </source>
</evidence>
<dbReference type="Proteomes" id="UP000192611">
    <property type="component" value="Unassembled WGS sequence"/>
</dbReference>
<accession>A0A1W9S1L1</accession>
<evidence type="ECO:0000313" key="2">
    <source>
        <dbReference type="Proteomes" id="UP000192611"/>
    </source>
</evidence>
<name>A0A1W9S1L1_9BACT</name>
<organism evidence="1 2">
    <name type="scientific">Candidatus Coatesbacteria bacterium 4484_99</name>
    <dbReference type="NCBI Taxonomy" id="1970774"/>
    <lineage>
        <taxon>Bacteria</taxon>
        <taxon>Candidatus Coatesiibacteriota</taxon>
    </lineage>
</organism>
<protein>
    <recommendedName>
        <fullName evidence="3">UDP-2,4-diacetamido-2,4, 6-trideoxy-beta-L-altropyranose hydrolase</fullName>
    </recommendedName>
</protein>
<gene>
    <name evidence="1" type="ORF">B6D57_04520</name>
</gene>
<dbReference type="AlphaFoldDB" id="A0A1W9S1L1"/>
<proteinExistence type="predicted"/>
<dbReference type="EMBL" id="NATQ01000093">
    <property type="protein sequence ID" value="OQX90180.1"/>
    <property type="molecule type" value="Genomic_DNA"/>
</dbReference>